<dbReference type="Pfam" id="PF00535">
    <property type="entry name" value="Glycos_transf_2"/>
    <property type="match status" value="1"/>
</dbReference>
<proteinExistence type="predicted"/>
<dbReference type="AlphaFoldDB" id="E2DNQ7"/>
<dbReference type="EMBL" id="GU068045">
    <property type="protein sequence ID" value="ADN43885.1"/>
    <property type="molecule type" value="Genomic_DNA"/>
</dbReference>
<dbReference type="RefSeq" id="WP_047617806.1">
    <property type="nucleotide sequence ID" value="NZ_CP013029.1"/>
</dbReference>
<sequence length="247" mass="28763">MIMPLITVVMPAYNSSLFIEQAILSVLKQTYTKFELIVCDDSSTDNTMDIIERFSQLDPRVRVIKNKFFKGAAGARNSCLEMAKGEYICFLDSDDYWCENKLEIQLKFMLENNLDFCHTDYCMFIEDRAKVIKARNVINFDSLTYTCDIGCLTVMLRKSIIGVTRFPNLPKEDYAFWLLILKQGITAKKLNEVTAYYRKHKSSLSSNKIKEIYRQYYVLSKVTKYNLAKILIRLFAYICVALAKHKM</sequence>
<name>E2DNQ7_ECOLX</name>
<evidence type="ECO:0000313" key="2">
    <source>
        <dbReference type="EMBL" id="ADN43885.1"/>
    </source>
</evidence>
<dbReference type="PANTHER" id="PTHR22916">
    <property type="entry name" value="GLYCOSYLTRANSFERASE"/>
    <property type="match status" value="1"/>
</dbReference>
<dbReference type="GO" id="GO:0016758">
    <property type="term" value="F:hexosyltransferase activity"/>
    <property type="evidence" value="ECO:0007669"/>
    <property type="project" value="UniProtKB-ARBA"/>
</dbReference>
<accession>E2DNQ7</accession>
<feature type="domain" description="Glycosyltransferase 2-like" evidence="1">
    <location>
        <begin position="7"/>
        <end position="117"/>
    </location>
</feature>
<dbReference type="PANTHER" id="PTHR22916:SF3">
    <property type="entry name" value="UDP-GLCNAC:BETAGAL BETA-1,3-N-ACETYLGLUCOSAMINYLTRANSFERASE-LIKE PROTEIN 1"/>
    <property type="match status" value="1"/>
</dbReference>
<dbReference type="InterPro" id="IPR001173">
    <property type="entry name" value="Glyco_trans_2-like"/>
</dbReference>
<dbReference type="Gene3D" id="3.90.550.10">
    <property type="entry name" value="Spore Coat Polysaccharide Biosynthesis Protein SpsA, Chain A"/>
    <property type="match status" value="1"/>
</dbReference>
<gene>
    <name evidence="2" type="primary">wcnW</name>
</gene>
<dbReference type="InterPro" id="IPR029044">
    <property type="entry name" value="Nucleotide-diphossugar_trans"/>
</dbReference>
<organism evidence="2">
    <name type="scientific">Escherichia coli</name>
    <dbReference type="NCBI Taxonomy" id="562"/>
    <lineage>
        <taxon>Bacteria</taxon>
        <taxon>Pseudomonadati</taxon>
        <taxon>Pseudomonadota</taxon>
        <taxon>Gammaproteobacteria</taxon>
        <taxon>Enterobacterales</taxon>
        <taxon>Enterobacteriaceae</taxon>
        <taxon>Escherichia</taxon>
    </lineage>
</organism>
<protein>
    <submittedName>
        <fullName evidence="2">WcnW</fullName>
    </submittedName>
</protein>
<reference evidence="2" key="1">
    <citation type="journal article" date="2010" name="Mol. Cell. Probes">
        <title>Development of a serogroup-specific multiplex PCR assay to detect a set of Escherichia coli serogroups based on the identification of their O-antigen gene clusters.</title>
        <authorList>
            <person name="Wang Q."/>
            <person name="Ruan X."/>
            <person name="Wei D."/>
            <person name="Hu Z."/>
            <person name="Wu L."/>
            <person name="Yu T."/>
            <person name="Feng L."/>
            <person name="Wang L."/>
        </authorList>
    </citation>
    <scope>NUCLEOTIDE SEQUENCE</scope>
    <source>
        <strain evidence="2">E78634</strain>
    </source>
</reference>
<evidence type="ECO:0000259" key="1">
    <source>
        <dbReference type="Pfam" id="PF00535"/>
    </source>
</evidence>
<dbReference type="SUPFAM" id="SSF53448">
    <property type="entry name" value="Nucleotide-diphospho-sugar transferases"/>
    <property type="match status" value="1"/>
</dbReference>
<dbReference type="CDD" id="cd00761">
    <property type="entry name" value="Glyco_tranf_GTA_type"/>
    <property type="match status" value="1"/>
</dbReference>
<dbReference type="CAZy" id="GT2">
    <property type="family name" value="Glycosyltransferase Family 2"/>
</dbReference>